<name>A0A367ETC8_9ACTN</name>
<evidence type="ECO:0000256" key="2">
    <source>
        <dbReference type="SAM" id="MobiDB-lite"/>
    </source>
</evidence>
<keyword evidence="1" id="KW-0723">Serine/threonine-protein kinase</keyword>
<dbReference type="GO" id="GO:0005524">
    <property type="term" value="F:ATP binding"/>
    <property type="evidence" value="ECO:0007669"/>
    <property type="project" value="UniProtKB-KW"/>
</dbReference>
<dbReference type="Proteomes" id="UP000253094">
    <property type="component" value="Unassembled WGS sequence"/>
</dbReference>
<dbReference type="AlphaFoldDB" id="A0A367ETC8"/>
<evidence type="ECO:0000256" key="1">
    <source>
        <dbReference type="ARBA" id="ARBA00022527"/>
    </source>
</evidence>
<protein>
    <submittedName>
        <fullName evidence="4">ATP-binding protein</fullName>
    </submittedName>
</protein>
<keyword evidence="5" id="KW-1185">Reference proteome</keyword>
<dbReference type="InterPro" id="IPR036890">
    <property type="entry name" value="HATPase_C_sf"/>
</dbReference>
<keyword evidence="1" id="KW-0418">Kinase</keyword>
<dbReference type="InterPro" id="IPR050267">
    <property type="entry name" value="Anti-sigma-factor_SerPK"/>
</dbReference>
<evidence type="ECO:0000259" key="3">
    <source>
        <dbReference type="Pfam" id="PF13581"/>
    </source>
</evidence>
<keyword evidence="1" id="KW-0808">Transferase</keyword>
<dbReference type="RefSeq" id="WP_114033537.1">
    <property type="nucleotide sequence ID" value="NZ_QOIL01000031.1"/>
</dbReference>
<feature type="domain" description="Histidine kinase/HSP90-like ATPase" evidence="3">
    <location>
        <begin position="25"/>
        <end position="138"/>
    </location>
</feature>
<dbReference type="PANTHER" id="PTHR35526">
    <property type="entry name" value="ANTI-SIGMA-F FACTOR RSBW-RELATED"/>
    <property type="match status" value="1"/>
</dbReference>
<dbReference type="InterPro" id="IPR003594">
    <property type="entry name" value="HATPase_dom"/>
</dbReference>
<dbReference type="GO" id="GO:0004674">
    <property type="term" value="F:protein serine/threonine kinase activity"/>
    <property type="evidence" value="ECO:0007669"/>
    <property type="project" value="UniProtKB-KW"/>
</dbReference>
<dbReference type="PANTHER" id="PTHR35526:SF3">
    <property type="entry name" value="ANTI-SIGMA-F FACTOR RSBW"/>
    <property type="match status" value="1"/>
</dbReference>
<evidence type="ECO:0000313" key="5">
    <source>
        <dbReference type="Proteomes" id="UP000253094"/>
    </source>
</evidence>
<accession>A0A367ETC8</accession>
<dbReference type="Gene3D" id="3.30.565.10">
    <property type="entry name" value="Histidine kinase-like ATPase, C-terminal domain"/>
    <property type="match status" value="1"/>
</dbReference>
<evidence type="ECO:0000313" key="4">
    <source>
        <dbReference type="EMBL" id="RCG20989.1"/>
    </source>
</evidence>
<gene>
    <name evidence="4" type="ORF">DQ384_36975</name>
</gene>
<sequence length="188" mass="20351">MRDPKTLEDKRNSDMSGILLGVTELPASPESVIKARTFVRIRLGADHPALEDVTLLTSEVFTNSVMHSDSRHSGSVMVALAECWDRIHVDVVDAGGKSFPRVQADILGEGGRGLMLVDLISDQWGVYEDNAGRTVWFQVAYSRTRTDSRENPIQATARRAACTVAQSLNAERGERGPAPDACDGPGTG</sequence>
<comment type="caution">
    <text evidence="4">The sequence shown here is derived from an EMBL/GenBank/DDBJ whole genome shotgun (WGS) entry which is preliminary data.</text>
</comment>
<dbReference type="Pfam" id="PF13581">
    <property type="entry name" value="HATPase_c_2"/>
    <property type="match status" value="1"/>
</dbReference>
<reference evidence="4 5" key="1">
    <citation type="submission" date="2018-06" db="EMBL/GenBank/DDBJ databases">
        <title>Sphaerisporangium craniellae sp. nov., isolated from a marine sponge in the South China Sea.</title>
        <authorList>
            <person name="Li L."/>
        </authorList>
    </citation>
    <scope>NUCLEOTIDE SEQUENCE [LARGE SCALE GENOMIC DNA]</scope>
    <source>
        <strain evidence="4 5">CCTCC AA 208026</strain>
    </source>
</reference>
<dbReference type="CDD" id="cd16936">
    <property type="entry name" value="HATPase_RsbW-like"/>
    <property type="match status" value="1"/>
</dbReference>
<organism evidence="4 5">
    <name type="scientific">Sphaerisporangium album</name>
    <dbReference type="NCBI Taxonomy" id="509200"/>
    <lineage>
        <taxon>Bacteria</taxon>
        <taxon>Bacillati</taxon>
        <taxon>Actinomycetota</taxon>
        <taxon>Actinomycetes</taxon>
        <taxon>Streptosporangiales</taxon>
        <taxon>Streptosporangiaceae</taxon>
        <taxon>Sphaerisporangium</taxon>
    </lineage>
</organism>
<feature type="region of interest" description="Disordered" evidence="2">
    <location>
        <begin position="167"/>
        <end position="188"/>
    </location>
</feature>
<keyword evidence="4" id="KW-0067">ATP-binding</keyword>
<dbReference type="OrthoDB" id="3852691at2"/>
<dbReference type="SUPFAM" id="SSF55874">
    <property type="entry name" value="ATPase domain of HSP90 chaperone/DNA topoisomerase II/histidine kinase"/>
    <property type="match status" value="1"/>
</dbReference>
<keyword evidence="4" id="KW-0547">Nucleotide-binding</keyword>
<dbReference type="EMBL" id="QOIL01000031">
    <property type="protein sequence ID" value="RCG20989.1"/>
    <property type="molecule type" value="Genomic_DNA"/>
</dbReference>
<proteinExistence type="predicted"/>